<accession>A0A9Q8LCS0</accession>
<dbReference type="RefSeq" id="XP_047759433.1">
    <property type="nucleotide sequence ID" value="XM_047907261.1"/>
</dbReference>
<dbReference type="OMA" id="KNPCGAQ"/>
<sequence>MRSFTAVSIATLFAASGSASIFGLPKRQQVYAIDPNSVSMPTRDFWCKQQRAQCPLICSQTTPSQSLGTLANDCDDDSLTYACVCENGLSPNVSEYSQTLPYYLCQEWGNQCVSNCDGNSQCQGACRDDHPCGAQSPTRQNTSTLTSTIMSTTTAAGGAATTDASGETIYSGFGGGAQATNTGGSGGGESAATHIRVWALSAGQTFGTLAVVAGFVGGFAVLL</sequence>
<name>A0A9Q8LCS0_PASFU</name>
<dbReference type="OrthoDB" id="2439692at2759"/>
<dbReference type="PANTHER" id="PTHR38118:SF2">
    <property type="entry name" value="CDP-ALCOHOL PHOSPHATIDYLTRANSFERASE PROTEIN"/>
    <property type="match status" value="1"/>
</dbReference>
<feature type="domain" description="DUF7707" evidence="2">
    <location>
        <begin position="32"/>
        <end position="137"/>
    </location>
</feature>
<feature type="chain" id="PRO_5040468952" description="DUF7707 domain-containing protein" evidence="1">
    <location>
        <begin position="20"/>
        <end position="223"/>
    </location>
</feature>
<reference evidence="3" key="1">
    <citation type="submission" date="2021-12" db="EMBL/GenBank/DDBJ databases">
        <authorList>
            <person name="Zaccaron A."/>
            <person name="Stergiopoulos I."/>
        </authorList>
    </citation>
    <scope>NUCLEOTIDE SEQUENCE</scope>
    <source>
        <strain evidence="3">Race5_Kim</strain>
    </source>
</reference>
<organism evidence="3 4">
    <name type="scientific">Passalora fulva</name>
    <name type="common">Tomato leaf mold</name>
    <name type="synonym">Cladosporium fulvum</name>
    <dbReference type="NCBI Taxonomy" id="5499"/>
    <lineage>
        <taxon>Eukaryota</taxon>
        <taxon>Fungi</taxon>
        <taxon>Dikarya</taxon>
        <taxon>Ascomycota</taxon>
        <taxon>Pezizomycotina</taxon>
        <taxon>Dothideomycetes</taxon>
        <taxon>Dothideomycetidae</taxon>
        <taxon>Mycosphaerellales</taxon>
        <taxon>Mycosphaerellaceae</taxon>
        <taxon>Fulvia</taxon>
    </lineage>
</organism>
<evidence type="ECO:0000256" key="1">
    <source>
        <dbReference type="SAM" id="SignalP"/>
    </source>
</evidence>
<dbReference type="KEGG" id="ffu:CLAFUR5_08113"/>
<dbReference type="Proteomes" id="UP000756132">
    <property type="component" value="Chromosome 3"/>
</dbReference>
<dbReference type="AlphaFoldDB" id="A0A9Q8LCS0"/>
<evidence type="ECO:0000313" key="4">
    <source>
        <dbReference type="Proteomes" id="UP000756132"/>
    </source>
</evidence>
<dbReference type="Pfam" id="PF24808">
    <property type="entry name" value="DUF7707"/>
    <property type="match status" value="1"/>
</dbReference>
<keyword evidence="1" id="KW-0732">Signal</keyword>
<reference evidence="3" key="2">
    <citation type="journal article" date="2022" name="Microb. Genom.">
        <title>A chromosome-scale genome assembly of the tomato pathogen Cladosporium fulvum reveals a compartmentalized genome architecture and the presence of a dispensable chromosome.</title>
        <authorList>
            <person name="Zaccaron A.Z."/>
            <person name="Chen L.H."/>
            <person name="Samaras A."/>
            <person name="Stergiopoulos I."/>
        </authorList>
    </citation>
    <scope>NUCLEOTIDE SEQUENCE</scope>
    <source>
        <strain evidence="3">Race5_Kim</strain>
    </source>
</reference>
<proteinExistence type="predicted"/>
<protein>
    <recommendedName>
        <fullName evidence="2">DUF7707 domain-containing protein</fullName>
    </recommendedName>
</protein>
<feature type="signal peptide" evidence="1">
    <location>
        <begin position="1"/>
        <end position="19"/>
    </location>
</feature>
<dbReference type="EMBL" id="CP090165">
    <property type="protein sequence ID" value="UJO15067.1"/>
    <property type="molecule type" value="Genomic_DNA"/>
</dbReference>
<keyword evidence="4" id="KW-1185">Reference proteome</keyword>
<dbReference type="GeneID" id="71987991"/>
<dbReference type="PANTHER" id="PTHR38118">
    <property type="entry name" value="ANCHORED CELL WALL PROTEIN 11-RELATED"/>
    <property type="match status" value="1"/>
</dbReference>
<dbReference type="InterPro" id="IPR056124">
    <property type="entry name" value="DUF7707"/>
</dbReference>
<evidence type="ECO:0000259" key="2">
    <source>
        <dbReference type="Pfam" id="PF24808"/>
    </source>
</evidence>
<gene>
    <name evidence="3" type="ORF">CLAFUR5_08113</name>
</gene>
<evidence type="ECO:0000313" key="3">
    <source>
        <dbReference type="EMBL" id="UJO15067.1"/>
    </source>
</evidence>